<evidence type="ECO:0000256" key="1">
    <source>
        <dbReference type="SAM" id="Phobius"/>
    </source>
</evidence>
<accession>A0A4Y2M0J1</accession>
<keyword evidence="3" id="KW-1185">Reference proteome</keyword>
<comment type="caution">
    <text evidence="2">The sequence shown here is derived from an EMBL/GenBank/DDBJ whole genome shotgun (WGS) entry which is preliminary data.</text>
</comment>
<dbReference type="OrthoDB" id="6436497at2759"/>
<keyword evidence="1" id="KW-0472">Membrane</keyword>
<evidence type="ECO:0000313" key="2">
    <source>
        <dbReference type="EMBL" id="GBN20104.1"/>
    </source>
</evidence>
<dbReference type="AlphaFoldDB" id="A0A4Y2M0J1"/>
<keyword evidence="1" id="KW-0812">Transmembrane</keyword>
<reference evidence="2 3" key="1">
    <citation type="journal article" date="2019" name="Sci. Rep.">
        <title>Orb-weaving spider Araneus ventricosus genome elucidates the spidroin gene catalogue.</title>
        <authorList>
            <person name="Kono N."/>
            <person name="Nakamura H."/>
            <person name="Ohtoshi R."/>
            <person name="Moran D.A.P."/>
            <person name="Shinohara A."/>
            <person name="Yoshida Y."/>
            <person name="Fujiwara M."/>
            <person name="Mori M."/>
            <person name="Tomita M."/>
            <person name="Arakawa K."/>
        </authorList>
    </citation>
    <scope>NUCLEOTIDE SEQUENCE [LARGE SCALE GENOMIC DNA]</scope>
</reference>
<sequence>MKKENLLVFIPIFPLIFRAFFLDKALNILKVISNTSWGASRTSLLRVYRASILSKIDYGCVTYGSARQSVLKRLDPIHHSALRLCSGAFRTSPVESLYVECCEPSLHHRRRILTPHYYFKILSLPGHPFFKYKESQFIIRLQRARPSVIPSFFTRAAELLRNLNLEDLQVVPNLKHHLTPWKSHGLKFLNPFKTFDKAHTAPEVYQQLFADHRDIYHNFIPIFQMAQKALFPLPLLVLLSILLSHFNFTHLAPFLQRKSPPSSMRCIKFLVVHQITISFIPIR</sequence>
<dbReference type="EMBL" id="BGPR01006569">
    <property type="protein sequence ID" value="GBN20104.1"/>
    <property type="molecule type" value="Genomic_DNA"/>
</dbReference>
<evidence type="ECO:0000313" key="3">
    <source>
        <dbReference type="Proteomes" id="UP000499080"/>
    </source>
</evidence>
<name>A0A4Y2M0J1_ARAVE</name>
<proteinExistence type="predicted"/>
<keyword evidence="1" id="KW-1133">Transmembrane helix</keyword>
<feature type="transmembrane region" description="Helical" evidence="1">
    <location>
        <begin position="229"/>
        <end position="255"/>
    </location>
</feature>
<organism evidence="2 3">
    <name type="scientific">Araneus ventricosus</name>
    <name type="common">Orbweaver spider</name>
    <name type="synonym">Epeira ventricosa</name>
    <dbReference type="NCBI Taxonomy" id="182803"/>
    <lineage>
        <taxon>Eukaryota</taxon>
        <taxon>Metazoa</taxon>
        <taxon>Ecdysozoa</taxon>
        <taxon>Arthropoda</taxon>
        <taxon>Chelicerata</taxon>
        <taxon>Arachnida</taxon>
        <taxon>Araneae</taxon>
        <taxon>Araneomorphae</taxon>
        <taxon>Entelegynae</taxon>
        <taxon>Araneoidea</taxon>
        <taxon>Araneidae</taxon>
        <taxon>Araneus</taxon>
    </lineage>
</organism>
<dbReference type="Proteomes" id="UP000499080">
    <property type="component" value="Unassembled WGS sequence"/>
</dbReference>
<protein>
    <submittedName>
        <fullName evidence="2">Uncharacterized protein</fullName>
    </submittedName>
</protein>
<gene>
    <name evidence="2" type="ORF">AVEN_30967_1</name>
</gene>